<dbReference type="Proteomes" id="UP001286456">
    <property type="component" value="Unassembled WGS sequence"/>
</dbReference>
<evidence type="ECO:0000313" key="3">
    <source>
        <dbReference type="Proteomes" id="UP001286456"/>
    </source>
</evidence>
<reference evidence="2" key="1">
    <citation type="journal article" date="2023" name="Mol. Phylogenet. Evol.">
        <title>Genome-scale phylogeny and comparative genomics of the fungal order Sordariales.</title>
        <authorList>
            <person name="Hensen N."/>
            <person name="Bonometti L."/>
            <person name="Westerberg I."/>
            <person name="Brannstrom I.O."/>
            <person name="Guillou S."/>
            <person name="Cros-Aarteil S."/>
            <person name="Calhoun S."/>
            <person name="Haridas S."/>
            <person name="Kuo A."/>
            <person name="Mondo S."/>
            <person name="Pangilinan J."/>
            <person name="Riley R."/>
            <person name="LaButti K."/>
            <person name="Andreopoulos B."/>
            <person name="Lipzen A."/>
            <person name="Chen C."/>
            <person name="Yan M."/>
            <person name="Daum C."/>
            <person name="Ng V."/>
            <person name="Clum A."/>
            <person name="Steindorff A."/>
            <person name="Ohm R.A."/>
            <person name="Martin F."/>
            <person name="Silar P."/>
            <person name="Natvig D.O."/>
            <person name="Lalanne C."/>
            <person name="Gautier V."/>
            <person name="Ament-Velasquez S.L."/>
            <person name="Kruys A."/>
            <person name="Hutchinson M.I."/>
            <person name="Powell A.J."/>
            <person name="Barry K."/>
            <person name="Miller A.N."/>
            <person name="Grigoriev I.V."/>
            <person name="Debuchy R."/>
            <person name="Gladieux P."/>
            <person name="Hiltunen Thoren M."/>
            <person name="Johannesson H."/>
        </authorList>
    </citation>
    <scope>NUCLEOTIDE SEQUENCE</scope>
    <source>
        <strain evidence="2">SMH4131-1</strain>
    </source>
</reference>
<accession>A0AAE0IYR0</accession>
<dbReference type="AlphaFoldDB" id="A0AAE0IYR0"/>
<sequence length="248" mass="27772">MRTDEWGGKADEDGERNGKNTGHHRLMRRLAKTTDHIHEKLRTDQTAQSTSGAWQDTQCTALSILLPLLPCFSGANAIILRYPYASCRWQRRRWLWLSIVGRRRFLAAGSFEVLLLPGALVQTDWRLISEAGKKLLALRGGGHIQYPCHLQDCIKTSTFRGVASSSISHLAFRTAKQKHSTAQGEIRDATGGGSRLQGFAPGSQINRKLHRFWCHDNNGQVNTTAASRARCPEWHPLMANKYDGPFLA</sequence>
<comment type="caution">
    <text evidence="2">The sequence shown here is derived from an EMBL/GenBank/DDBJ whole genome shotgun (WGS) entry which is preliminary data.</text>
</comment>
<proteinExistence type="predicted"/>
<gene>
    <name evidence="2" type="ORF">B0T19DRAFT_399369</name>
</gene>
<organism evidence="2 3">
    <name type="scientific">Cercophora scortea</name>
    <dbReference type="NCBI Taxonomy" id="314031"/>
    <lineage>
        <taxon>Eukaryota</taxon>
        <taxon>Fungi</taxon>
        <taxon>Dikarya</taxon>
        <taxon>Ascomycota</taxon>
        <taxon>Pezizomycotina</taxon>
        <taxon>Sordariomycetes</taxon>
        <taxon>Sordariomycetidae</taxon>
        <taxon>Sordariales</taxon>
        <taxon>Lasiosphaeriaceae</taxon>
        <taxon>Cercophora</taxon>
    </lineage>
</organism>
<evidence type="ECO:0000256" key="1">
    <source>
        <dbReference type="SAM" id="MobiDB-lite"/>
    </source>
</evidence>
<reference evidence="2" key="2">
    <citation type="submission" date="2023-06" db="EMBL/GenBank/DDBJ databases">
        <authorList>
            <consortium name="Lawrence Berkeley National Laboratory"/>
            <person name="Haridas S."/>
            <person name="Hensen N."/>
            <person name="Bonometti L."/>
            <person name="Westerberg I."/>
            <person name="Brannstrom I.O."/>
            <person name="Guillou S."/>
            <person name="Cros-Aarteil S."/>
            <person name="Calhoun S."/>
            <person name="Kuo A."/>
            <person name="Mondo S."/>
            <person name="Pangilinan J."/>
            <person name="Riley R."/>
            <person name="Labutti K."/>
            <person name="Andreopoulos B."/>
            <person name="Lipzen A."/>
            <person name="Chen C."/>
            <person name="Yanf M."/>
            <person name="Daum C."/>
            <person name="Ng V."/>
            <person name="Clum A."/>
            <person name="Steindorff A."/>
            <person name="Ohm R."/>
            <person name="Martin F."/>
            <person name="Silar P."/>
            <person name="Natvig D."/>
            <person name="Lalanne C."/>
            <person name="Gautier V."/>
            <person name="Ament-Velasquez S.L."/>
            <person name="Kruys A."/>
            <person name="Hutchinson M.I."/>
            <person name="Powell A.J."/>
            <person name="Barry K."/>
            <person name="Miller A.N."/>
            <person name="Grigoriev I.V."/>
            <person name="Debuchy R."/>
            <person name="Gladieux P."/>
            <person name="Thoren M.H."/>
            <person name="Johannesson H."/>
        </authorList>
    </citation>
    <scope>NUCLEOTIDE SEQUENCE</scope>
    <source>
        <strain evidence="2">SMH4131-1</strain>
    </source>
</reference>
<protein>
    <submittedName>
        <fullName evidence="2">Uncharacterized protein</fullName>
    </submittedName>
</protein>
<dbReference type="EMBL" id="JAUEPO010000002">
    <property type="protein sequence ID" value="KAK3333718.1"/>
    <property type="molecule type" value="Genomic_DNA"/>
</dbReference>
<name>A0AAE0IYR0_9PEZI</name>
<feature type="compositionally biased region" description="Basic and acidic residues" evidence="1">
    <location>
        <begin position="1"/>
        <end position="18"/>
    </location>
</feature>
<feature type="region of interest" description="Disordered" evidence="1">
    <location>
        <begin position="1"/>
        <end position="25"/>
    </location>
</feature>
<evidence type="ECO:0000313" key="2">
    <source>
        <dbReference type="EMBL" id="KAK3333718.1"/>
    </source>
</evidence>
<keyword evidence="3" id="KW-1185">Reference proteome</keyword>